<feature type="region of interest" description="Disordered" evidence="1">
    <location>
        <begin position="34"/>
        <end position="95"/>
    </location>
</feature>
<accession>V6IZ20</accession>
<dbReference type="eggNOG" id="COG5484">
    <property type="taxonomic scope" value="Bacteria"/>
</dbReference>
<dbReference type="OrthoDB" id="7358785at2"/>
<dbReference type="STRING" id="1395513.P343_08000"/>
<gene>
    <name evidence="3" type="ORF">P343_08000</name>
</gene>
<feature type="domain" description="PBSX phage terminase small subunit-like N-terminal" evidence="2">
    <location>
        <begin position="1"/>
        <end position="66"/>
    </location>
</feature>
<reference evidence="3 4" key="1">
    <citation type="journal article" date="2013" name="Genome Announc.">
        <title>Genome Sequence of Sporolactobacillus laevolacticus DSM442, an Efficient Polymer-Grade D-Lactate Producer from Agricultural Waste Cottonseed as a Nitrogen Source.</title>
        <authorList>
            <person name="Wang H."/>
            <person name="Wang L."/>
            <person name="Ju J."/>
            <person name="Yu B."/>
            <person name="Ma Y."/>
        </authorList>
    </citation>
    <scope>NUCLEOTIDE SEQUENCE [LARGE SCALE GENOMIC DNA]</scope>
    <source>
        <strain evidence="3 4">DSM 442</strain>
    </source>
</reference>
<dbReference type="InterPro" id="IPR018925">
    <property type="entry name" value="XtmA-like_N"/>
</dbReference>
<dbReference type="RefSeq" id="WP_023509869.1">
    <property type="nucleotide sequence ID" value="NZ_AWTC01000006.1"/>
</dbReference>
<dbReference type="EMBL" id="AWTC01000006">
    <property type="protein sequence ID" value="EST12056.1"/>
    <property type="molecule type" value="Genomic_DNA"/>
</dbReference>
<name>V6IZ20_9BACL</name>
<dbReference type="Proteomes" id="UP000018296">
    <property type="component" value="Unassembled WGS sequence"/>
</dbReference>
<evidence type="ECO:0000313" key="3">
    <source>
        <dbReference type="EMBL" id="EST12056.1"/>
    </source>
</evidence>
<organism evidence="3 4">
    <name type="scientific">Sporolactobacillus laevolacticus DSM 442</name>
    <dbReference type="NCBI Taxonomy" id="1395513"/>
    <lineage>
        <taxon>Bacteria</taxon>
        <taxon>Bacillati</taxon>
        <taxon>Bacillota</taxon>
        <taxon>Bacilli</taxon>
        <taxon>Bacillales</taxon>
        <taxon>Sporolactobacillaceae</taxon>
        <taxon>Sporolactobacillus</taxon>
    </lineage>
</organism>
<protein>
    <submittedName>
        <fullName evidence="3">TerS protein</fullName>
    </submittedName>
</protein>
<dbReference type="NCBIfam" id="NF040601">
    <property type="entry name" value="TerS_not_xtmA"/>
    <property type="match status" value="1"/>
</dbReference>
<evidence type="ECO:0000313" key="4">
    <source>
        <dbReference type="Proteomes" id="UP000018296"/>
    </source>
</evidence>
<dbReference type="PATRIC" id="fig|1395513.3.peg.1624"/>
<dbReference type="AlphaFoldDB" id="V6IZ20"/>
<comment type="caution">
    <text evidence="3">The sequence shown here is derived from an EMBL/GenBank/DDBJ whole genome shotgun (WGS) entry which is preliminary data.</text>
</comment>
<dbReference type="Pfam" id="PF10668">
    <property type="entry name" value="Phage_terminase"/>
    <property type="match status" value="1"/>
</dbReference>
<evidence type="ECO:0000259" key="2">
    <source>
        <dbReference type="Pfam" id="PF10668"/>
    </source>
</evidence>
<keyword evidence="4" id="KW-1185">Reference proteome</keyword>
<proteinExistence type="predicted"/>
<evidence type="ECO:0000256" key="1">
    <source>
        <dbReference type="SAM" id="MobiDB-lite"/>
    </source>
</evidence>
<sequence length="280" mass="31872">MARPRDPRRDEAKDIWLKSGGKVKLVDLAKQMNVSSSTVRKWKATDKWDNELKGSAPKSKRSAPKRSNGMRGAPIGNKNAKGNSGGHAPKGNKNAVRTGEFETLMWDFLDDDEKVLIAEIPTDPLIQIDMTIRELKIRQRRMMKRIKGIEEGMTEKQRRVLQELRKVKDVHTVDQDGVEVKVPVQTHKLVVTQVEETELKKIDDILNLEEALTRVTDKLIKAIKQKQEIIKAKGEERLKFDLMQARIDQIRASTDTGANTEDKVGNLLDKLEEAFRDDSE</sequence>
<feature type="compositionally biased region" description="Basic and acidic residues" evidence="1">
    <location>
        <begin position="43"/>
        <end position="52"/>
    </location>
</feature>